<dbReference type="Proteomes" id="UP000838878">
    <property type="component" value="Chromosome 10"/>
</dbReference>
<gene>
    <name evidence="1" type="ORF">BINO364_LOCUS2527</name>
</gene>
<keyword evidence="2" id="KW-1185">Reference proteome</keyword>
<protein>
    <submittedName>
        <fullName evidence="1">Uncharacterized protein</fullName>
    </submittedName>
</protein>
<sequence length="446" mass="51058">MDLKKNQKEQWNEVNKNECGVLKQMATFQPNAPLKVTLILEKSDAEDYLMPIEDYVKTKERNSKITCETIYGSQIFPSGNFSDSTEIPSYEKTTYLNSQNFTMDNNRIVHNTNELASNVNYQTIERKKITTLLDTLSKNLIRVISLGYDTYNNYKNDRLMFEKAKNNYLQFKNNIFEVSYVITESIILPQENNYFFIEKFINRTLEIANNVIANNHDVSRELLLNIIADLINWTKQKKKVLETSKTLSKLDHNSLTSTHTTMNIAPISSLQLNNINCMYSNHTREENMHTTNGHSLNNIQGIINGPSLKRNSSVNIPEEENTILASKRQKLTYDKRYCLNIPQASIQNYAIGNELRENVSVNDNNNLNIDVQLSAPRSVSRDSGIGSPIRTNWPTDQMGCTYKARVTTIAKDAGMSICKATANQICLANCSSQRNDWNAHMPNYER</sequence>
<dbReference type="OrthoDB" id="6919628at2759"/>
<feature type="non-terminal residue" evidence="1">
    <location>
        <position position="446"/>
    </location>
</feature>
<dbReference type="AlphaFoldDB" id="A0A8J9U864"/>
<proteinExistence type="predicted"/>
<dbReference type="EMBL" id="OV170230">
    <property type="protein sequence ID" value="CAH0715626.1"/>
    <property type="molecule type" value="Genomic_DNA"/>
</dbReference>
<name>A0A8J9U864_9NEOP</name>
<organism evidence="1 2">
    <name type="scientific">Brenthis ino</name>
    <name type="common">lesser marbled fritillary</name>
    <dbReference type="NCBI Taxonomy" id="405034"/>
    <lineage>
        <taxon>Eukaryota</taxon>
        <taxon>Metazoa</taxon>
        <taxon>Ecdysozoa</taxon>
        <taxon>Arthropoda</taxon>
        <taxon>Hexapoda</taxon>
        <taxon>Insecta</taxon>
        <taxon>Pterygota</taxon>
        <taxon>Neoptera</taxon>
        <taxon>Endopterygota</taxon>
        <taxon>Lepidoptera</taxon>
        <taxon>Glossata</taxon>
        <taxon>Ditrysia</taxon>
        <taxon>Papilionoidea</taxon>
        <taxon>Nymphalidae</taxon>
        <taxon>Heliconiinae</taxon>
        <taxon>Argynnini</taxon>
        <taxon>Brenthis</taxon>
    </lineage>
</organism>
<reference evidence="1" key="1">
    <citation type="submission" date="2021-12" db="EMBL/GenBank/DDBJ databases">
        <authorList>
            <person name="Martin H S."/>
        </authorList>
    </citation>
    <scope>NUCLEOTIDE SEQUENCE</scope>
</reference>
<evidence type="ECO:0000313" key="2">
    <source>
        <dbReference type="Proteomes" id="UP000838878"/>
    </source>
</evidence>
<evidence type="ECO:0000313" key="1">
    <source>
        <dbReference type="EMBL" id="CAH0715626.1"/>
    </source>
</evidence>
<accession>A0A8J9U864</accession>